<dbReference type="Pfam" id="PF00180">
    <property type="entry name" value="Iso_dh"/>
    <property type="match status" value="1"/>
</dbReference>
<dbReference type="PANTHER" id="PTHR11835:SF43">
    <property type="entry name" value="ISOPROPYLMALATE DEHYDROGENASE-LIKE DOMAIN-CONTAINING PROTEIN"/>
    <property type="match status" value="1"/>
</dbReference>
<dbReference type="SMART" id="SM01329">
    <property type="entry name" value="Iso_dh"/>
    <property type="match status" value="1"/>
</dbReference>
<evidence type="ECO:0000256" key="1">
    <source>
        <dbReference type="ARBA" id="ARBA00007769"/>
    </source>
</evidence>
<comment type="caution">
    <text evidence="3">The sequence shown here is derived from an EMBL/GenBank/DDBJ whole genome shotgun (WGS) entry which is preliminary data.</text>
</comment>
<name>T0Y5D6_9ZZZZ</name>
<dbReference type="GO" id="GO:0009027">
    <property type="term" value="F:tartrate dehydrogenase activity"/>
    <property type="evidence" value="ECO:0007669"/>
    <property type="project" value="UniProtKB-EC"/>
</dbReference>
<protein>
    <submittedName>
        <fullName evidence="3">Isocitrate/isopropylmalate dehydrogenase</fullName>
        <ecNumber evidence="3">1.1.1.93</ecNumber>
    </submittedName>
</protein>
<dbReference type="SUPFAM" id="SSF53659">
    <property type="entry name" value="Isocitrate/Isopropylmalate dehydrogenase-like"/>
    <property type="match status" value="1"/>
</dbReference>
<evidence type="ECO:0000313" key="3">
    <source>
        <dbReference type="EMBL" id="EQD28328.1"/>
    </source>
</evidence>
<dbReference type="AlphaFoldDB" id="T0Y5D6"/>
<dbReference type="GO" id="GO:0004449">
    <property type="term" value="F:isocitrate dehydrogenase (NAD+) activity"/>
    <property type="evidence" value="ECO:0007669"/>
    <property type="project" value="TreeGrafter"/>
</dbReference>
<accession>T0Y5D6</accession>
<feature type="non-terminal residue" evidence="3">
    <location>
        <position position="1"/>
    </location>
</feature>
<keyword evidence="3" id="KW-0560">Oxidoreductase</keyword>
<dbReference type="Gene3D" id="3.40.718.10">
    <property type="entry name" value="Isopropylmalate Dehydrogenase"/>
    <property type="match status" value="1"/>
</dbReference>
<sequence length="338" mass="37009">LGLYANVRPCMALHPYVPSQHPGMDVVIVRENEEDTYGGIEHRQTSEVVQCLKLISRPGCERVIRYAFEYARRNGRRKVSCLTKDNIMKLTDGLFHRVFEEIAREYPELEAEHHIIDIGAARLATRPREFDVIVTLNLYGDILSDIAAELAGSIGMAASANVGQTLAMFEAVHGSAPDIAGRNVANPSGLLLAALMMLEHLGEQGMAASIHNAWLRTLEDGLHTADLMNEATSKRCVGTREFAHAVADRLGQMPQTLKPRTVNETDSPRLPTCAAQPSIAPASSTQKCCVGIDVFLEWDAPGRDAAQLAPRLQAAAGASLRLALTHQPRRARVARRPR</sequence>
<dbReference type="EMBL" id="AUZX01015681">
    <property type="protein sequence ID" value="EQD28328.1"/>
    <property type="molecule type" value="Genomic_DNA"/>
</dbReference>
<dbReference type="GO" id="GO:0006099">
    <property type="term" value="P:tricarboxylic acid cycle"/>
    <property type="evidence" value="ECO:0007669"/>
    <property type="project" value="TreeGrafter"/>
</dbReference>
<dbReference type="InterPro" id="IPR019818">
    <property type="entry name" value="IsoCit/isopropylmalate_DH_CS"/>
</dbReference>
<dbReference type="PROSITE" id="PS00470">
    <property type="entry name" value="IDH_IMDH"/>
    <property type="match status" value="1"/>
</dbReference>
<feature type="non-terminal residue" evidence="3">
    <location>
        <position position="338"/>
    </location>
</feature>
<reference evidence="3" key="2">
    <citation type="journal article" date="2014" name="ISME J.">
        <title>Microbial stratification in low pH oxic and suboxic macroscopic growths along an acid mine drainage.</title>
        <authorList>
            <person name="Mendez-Garcia C."/>
            <person name="Mesa V."/>
            <person name="Sprenger R.R."/>
            <person name="Richter M."/>
            <person name="Diez M.S."/>
            <person name="Solano J."/>
            <person name="Bargiela R."/>
            <person name="Golyshina O.V."/>
            <person name="Manteca A."/>
            <person name="Ramos J.L."/>
            <person name="Gallego J.R."/>
            <person name="Llorente I."/>
            <person name="Martins Dos Santos V.A."/>
            <person name="Jensen O.N."/>
            <person name="Pelaez A.I."/>
            <person name="Sanchez J."/>
            <person name="Ferrer M."/>
        </authorList>
    </citation>
    <scope>NUCLEOTIDE SEQUENCE</scope>
</reference>
<dbReference type="EC" id="1.1.1.93" evidence="3"/>
<dbReference type="GO" id="GO:0006102">
    <property type="term" value="P:isocitrate metabolic process"/>
    <property type="evidence" value="ECO:0007669"/>
    <property type="project" value="TreeGrafter"/>
</dbReference>
<proteinExistence type="inferred from homology"/>
<dbReference type="GO" id="GO:0000287">
    <property type="term" value="F:magnesium ion binding"/>
    <property type="evidence" value="ECO:0007669"/>
    <property type="project" value="InterPro"/>
</dbReference>
<reference evidence="3" key="1">
    <citation type="submission" date="2013-08" db="EMBL/GenBank/DDBJ databases">
        <authorList>
            <person name="Mendez C."/>
            <person name="Richter M."/>
            <person name="Ferrer M."/>
            <person name="Sanchez J."/>
        </authorList>
    </citation>
    <scope>NUCLEOTIDE SEQUENCE</scope>
</reference>
<comment type="similarity">
    <text evidence="1">Belongs to the isocitrate and isopropylmalate dehydrogenases family.</text>
</comment>
<dbReference type="InterPro" id="IPR024084">
    <property type="entry name" value="IsoPropMal-DH-like_dom"/>
</dbReference>
<feature type="domain" description="Isopropylmalate dehydrogenase-like" evidence="2">
    <location>
        <begin position="1"/>
        <end position="246"/>
    </location>
</feature>
<evidence type="ECO:0000259" key="2">
    <source>
        <dbReference type="SMART" id="SM01329"/>
    </source>
</evidence>
<organism evidence="3">
    <name type="scientific">mine drainage metagenome</name>
    <dbReference type="NCBI Taxonomy" id="410659"/>
    <lineage>
        <taxon>unclassified sequences</taxon>
        <taxon>metagenomes</taxon>
        <taxon>ecological metagenomes</taxon>
    </lineage>
</organism>
<dbReference type="GO" id="GO:0005739">
    <property type="term" value="C:mitochondrion"/>
    <property type="evidence" value="ECO:0007669"/>
    <property type="project" value="TreeGrafter"/>
</dbReference>
<gene>
    <name evidence="3" type="ORF">B1A_21215</name>
</gene>
<dbReference type="GO" id="GO:0051287">
    <property type="term" value="F:NAD binding"/>
    <property type="evidence" value="ECO:0007669"/>
    <property type="project" value="InterPro"/>
</dbReference>
<dbReference type="PANTHER" id="PTHR11835">
    <property type="entry name" value="DECARBOXYLATING DEHYDROGENASES-ISOCITRATE, ISOPROPYLMALATE, TARTRATE"/>
    <property type="match status" value="1"/>
</dbReference>